<dbReference type="InterPro" id="IPR018330">
    <property type="entry name" value="RecT_fam"/>
</dbReference>
<dbReference type="Pfam" id="PF03837">
    <property type="entry name" value="RecT"/>
    <property type="match status" value="1"/>
</dbReference>
<dbReference type="EMBL" id="BK015422">
    <property type="protein sequence ID" value="DAE05940.1"/>
    <property type="molecule type" value="Genomic_DNA"/>
</dbReference>
<protein>
    <submittedName>
        <fullName evidence="1">RecT protein</fullName>
    </submittedName>
</protein>
<reference evidence="1" key="1">
    <citation type="journal article" date="2021" name="Proc. Natl. Acad. Sci. U.S.A.">
        <title>A Catalog of Tens of Thousands of Viruses from Human Metagenomes Reveals Hidden Associations with Chronic Diseases.</title>
        <authorList>
            <person name="Tisza M.J."/>
            <person name="Buck C.B."/>
        </authorList>
    </citation>
    <scope>NUCLEOTIDE SEQUENCE</scope>
    <source>
        <strain evidence="1">CtNYa18</strain>
    </source>
</reference>
<sequence length="225" mass="25497">MSEQSSLKVAKPSVKKEYAGIAKYVGDWAMGLNKEKVLGNIHRNLLGVDKMGKIRPIEDLAYFMLVCSQYNLNPLKKEIYAVYQRQNVNGQWIEKLEPIVSIHGLRSLARRSKNPTYAYTGKAVFDYKDAEKTKLDSATVEVFGRFDGSYEAVKIGEYTAYYDEFAKTHTSDDNYGKYRAGDAMGTWKTMPRVMLAKCAEANAIRSIFDIGGVYVEEEIGRTEEH</sequence>
<accession>A0A8S5PID2</accession>
<dbReference type="GO" id="GO:0003677">
    <property type="term" value="F:DNA binding"/>
    <property type="evidence" value="ECO:0007669"/>
    <property type="project" value="InterPro"/>
</dbReference>
<organism evidence="1">
    <name type="scientific">Myoviridae sp. ctNYa18</name>
    <dbReference type="NCBI Taxonomy" id="2825090"/>
    <lineage>
        <taxon>Viruses</taxon>
        <taxon>Duplodnaviria</taxon>
        <taxon>Heunggongvirae</taxon>
        <taxon>Uroviricota</taxon>
        <taxon>Caudoviricetes</taxon>
    </lineage>
</organism>
<evidence type="ECO:0000313" key="1">
    <source>
        <dbReference type="EMBL" id="DAE05940.1"/>
    </source>
</evidence>
<dbReference type="GO" id="GO:0006259">
    <property type="term" value="P:DNA metabolic process"/>
    <property type="evidence" value="ECO:0007669"/>
    <property type="project" value="InterPro"/>
</dbReference>
<name>A0A8S5PID2_9CAUD</name>
<proteinExistence type="predicted"/>